<evidence type="ECO:0000313" key="2">
    <source>
        <dbReference type="Proteomes" id="UP000002505"/>
    </source>
</evidence>
<dbReference type="KEGG" id="ach:Achl_1197"/>
<dbReference type="InterPro" id="IPR050580">
    <property type="entry name" value="2H_phosphoesterase_YjcG-like"/>
</dbReference>
<dbReference type="AlphaFoldDB" id="B8HES2"/>
<dbReference type="Gene3D" id="3.90.1140.10">
    <property type="entry name" value="Cyclic phosphodiesterase"/>
    <property type="match status" value="1"/>
</dbReference>
<gene>
    <name evidence="1" type="ordered locus">Achl_1197</name>
</gene>
<dbReference type="Proteomes" id="UP000002505">
    <property type="component" value="Chromosome"/>
</dbReference>
<dbReference type="Pfam" id="PF13563">
    <property type="entry name" value="2_5_RNA_ligase2"/>
    <property type="match status" value="1"/>
</dbReference>
<reference evidence="1" key="1">
    <citation type="submission" date="2009-01" db="EMBL/GenBank/DDBJ databases">
        <title>Complete sequence of chromosome of Arthrobacter chlorophenolicus A6.</title>
        <authorList>
            <consortium name="US DOE Joint Genome Institute"/>
            <person name="Lucas S."/>
            <person name="Copeland A."/>
            <person name="Lapidus A."/>
            <person name="Glavina del Rio T."/>
            <person name="Tice H."/>
            <person name="Bruce D."/>
            <person name="Goodwin L."/>
            <person name="Pitluck S."/>
            <person name="Goltsman E."/>
            <person name="Clum A."/>
            <person name="Larimer F."/>
            <person name="Land M."/>
            <person name="Hauser L."/>
            <person name="Kyrpides N."/>
            <person name="Mikhailova N."/>
            <person name="Jansson J."/>
            <person name="Richardson P."/>
        </authorList>
    </citation>
    <scope>NUCLEOTIDE SEQUENCE [LARGE SCALE GENOMIC DNA]</scope>
    <source>
        <strain evidence="1">A6</strain>
    </source>
</reference>
<evidence type="ECO:0000313" key="1">
    <source>
        <dbReference type="EMBL" id="ACL39188.1"/>
    </source>
</evidence>
<keyword evidence="2" id="KW-1185">Reference proteome</keyword>
<dbReference type="RefSeq" id="WP_015936411.1">
    <property type="nucleotide sequence ID" value="NC_011886.1"/>
</dbReference>
<accession>B8HES2</accession>
<name>B8HES2_PSECP</name>
<dbReference type="OrthoDB" id="358773at2"/>
<dbReference type="PANTHER" id="PTHR40037:SF1">
    <property type="entry name" value="PHOSPHOESTERASE SAOUHSC_00951-RELATED"/>
    <property type="match status" value="1"/>
</dbReference>
<dbReference type="SMR" id="B8HES2"/>
<sequence>MSSSVGVILGFPPGIAAELQQWRASFGDPLAGVVPAHITLVTTTPTHDWEATLAHVRDVARRQSPFMVTIAGTGSFRPVSPVVFIKVEDGFDECVELHEKLQQGPLQRDLPFAFHPHVTIAHDVSPESLDEAETVLKDYKATFPVVSMGLYEHDADGIWQLREELDFGTETDNDAGTRFADGAAEAASRTGGAASSH</sequence>
<dbReference type="SUPFAM" id="SSF55144">
    <property type="entry name" value="LigT-like"/>
    <property type="match status" value="1"/>
</dbReference>
<dbReference type="HOGENOM" id="CLU_104553_0_0_11"/>
<dbReference type="eggNOG" id="COG1514">
    <property type="taxonomic scope" value="Bacteria"/>
</dbReference>
<proteinExistence type="predicted"/>
<protein>
    <submittedName>
        <fullName evidence="1">Phosphoesterase HXTX</fullName>
    </submittedName>
</protein>
<dbReference type="InterPro" id="IPR009097">
    <property type="entry name" value="Cyclic_Pdiesterase"/>
</dbReference>
<dbReference type="PANTHER" id="PTHR40037">
    <property type="entry name" value="PHOSPHOESTERASE YJCG-RELATED"/>
    <property type="match status" value="1"/>
</dbReference>
<dbReference type="EMBL" id="CP001341">
    <property type="protein sequence ID" value="ACL39188.1"/>
    <property type="molecule type" value="Genomic_DNA"/>
</dbReference>
<dbReference type="STRING" id="452863.Achl_1197"/>
<organism evidence="1 2">
    <name type="scientific">Pseudarthrobacter chlorophenolicus (strain ATCC 700700 / DSM 12829 / CIP 107037 / JCM 12360 / KCTC 9906 / NCIMB 13794 / A6)</name>
    <name type="common">Arthrobacter chlorophenolicus</name>
    <dbReference type="NCBI Taxonomy" id="452863"/>
    <lineage>
        <taxon>Bacteria</taxon>
        <taxon>Bacillati</taxon>
        <taxon>Actinomycetota</taxon>
        <taxon>Actinomycetes</taxon>
        <taxon>Micrococcales</taxon>
        <taxon>Micrococcaceae</taxon>
        <taxon>Pseudarthrobacter</taxon>
    </lineage>
</organism>